<accession>A0A9J6QZI6</accession>
<feature type="coiled-coil region" evidence="1">
    <location>
        <begin position="31"/>
        <end position="87"/>
    </location>
</feature>
<keyword evidence="1" id="KW-0175">Coiled coil</keyword>
<reference evidence="3" key="1">
    <citation type="submission" date="2022-09" db="EMBL/GenBank/DDBJ databases">
        <title>Culturomic study of gut microbiota in children with autism spectrum disorder.</title>
        <authorList>
            <person name="Efimov B.A."/>
            <person name="Chaplin A.V."/>
            <person name="Sokolova S.R."/>
            <person name="Pikina A.P."/>
            <person name="Korzhanova M."/>
            <person name="Belova V."/>
            <person name="Korostin D."/>
        </authorList>
    </citation>
    <scope>NUCLEOTIDE SEQUENCE</scope>
    <source>
        <strain evidence="3">ASD5510</strain>
    </source>
</reference>
<evidence type="ECO:0000256" key="2">
    <source>
        <dbReference type="SAM" id="MobiDB-lite"/>
    </source>
</evidence>
<comment type="caution">
    <text evidence="3">The sequence shown here is derived from an EMBL/GenBank/DDBJ whole genome shotgun (WGS) entry which is preliminary data.</text>
</comment>
<dbReference type="InterPro" id="IPR009636">
    <property type="entry name" value="SCAF"/>
</dbReference>
<gene>
    <name evidence="3" type="ORF">OBO34_21255</name>
</gene>
<keyword evidence="4" id="KW-1185">Reference proteome</keyword>
<dbReference type="Proteomes" id="UP001065549">
    <property type="component" value="Unassembled WGS sequence"/>
</dbReference>
<name>A0A9J6QZI6_9FIRM</name>
<evidence type="ECO:0000313" key="3">
    <source>
        <dbReference type="EMBL" id="MCU7380845.1"/>
    </source>
</evidence>
<organism evidence="3 4">
    <name type="scientific">Hominibacterium faecale</name>
    <dbReference type="NCBI Taxonomy" id="2839743"/>
    <lineage>
        <taxon>Bacteria</taxon>
        <taxon>Bacillati</taxon>
        <taxon>Bacillota</taxon>
        <taxon>Clostridia</taxon>
        <taxon>Peptostreptococcales</taxon>
        <taxon>Anaerovoracaceae</taxon>
        <taxon>Hominibacterium</taxon>
    </lineage>
</organism>
<feature type="region of interest" description="Disordered" evidence="2">
    <location>
        <begin position="148"/>
        <end position="188"/>
    </location>
</feature>
<evidence type="ECO:0000313" key="4">
    <source>
        <dbReference type="Proteomes" id="UP001065549"/>
    </source>
</evidence>
<protein>
    <submittedName>
        <fullName evidence="3">Phage scaffolding protein</fullName>
    </submittedName>
</protein>
<dbReference type="Pfam" id="PF06810">
    <property type="entry name" value="Phage_scaffold"/>
    <property type="match status" value="1"/>
</dbReference>
<dbReference type="EMBL" id="JAOSHN010000014">
    <property type="protein sequence ID" value="MCU7380845.1"/>
    <property type="molecule type" value="Genomic_DNA"/>
</dbReference>
<dbReference type="AlphaFoldDB" id="A0A9J6QZI6"/>
<evidence type="ECO:0000256" key="1">
    <source>
        <dbReference type="SAM" id="Coils"/>
    </source>
</evidence>
<proteinExistence type="predicted"/>
<sequence>MKTEVLEGLLQGVENAKDIINKVMEENGKDIEAAKKDLHEVTVERDTLKEQLETTQNALKEFEGVDADGLKAKIEELDTKLKEQDAAYQTKLSDMEFQSALEKAVLESGAKNSKAAMALLDLDTLKGSKNRSEDIKAAIEAVKKDNDYLFGSSEPITNPTGPTGGGGGSDSMTATLRAAAGLPPKKED</sequence>
<dbReference type="RefSeq" id="WP_269478840.1">
    <property type="nucleotide sequence ID" value="NZ_JAOSHN010000014.1"/>
</dbReference>